<dbReference type="OrthoDB" id="5364312at2759"/>
<keyword evidence="3" id="KW-1185">Reference proteome</keyword>
<evidence type="ECO:0000313" key="2">
    <source>
        <dbReference type="EMBL" id="TKA54879.1"/>
    </source>
</evidence>
<evidence type="ECO:0000256" key="1">
    <source>
        <dbReference type="SAM" id="MobiDB-lite"/>
    </source>
</evidence>
<dbReference type="EMBL" id="NAJN01002282">
    <property type="protein sequence ID" value="TKA54879.1"/>
    <property type="molecule type" value="Genomic_DNA"/>
</dbReference>
<feature type="compositionally biased region" description="Low complexity" evidence="1">
    <location>
        <begin position="129"/>
        <end position="140"/>
    </location>
</feature>
<accession>A0A4V5NBC1</accession>
<feature type="region of interest" description="Disordered" evidence="1">
    <location>
        <begin position="269"/>
        <end position="374"/>
    </location>
</feature>
<dbReference type="PANTHER" id="PTHR42111:SF1">
    <property type="entry name" value="YALI0D23727P"/>
    <property type="match status" value="1"/>
</dbReference>
<evidence type="ECO:0000313" key="3">
    <source>
        <dbReference type="Proteomes" id="UP000308768"/>
    </source>
</evidence>
<organism evidence="2 3">
    <name type="scientific">Cryomyces minteri</name>
    <dbReference type="NCBI Taxonomy" id="331657"/>
    <lineage>
        <taxon>Eukaryota</taxon>
        <taxon>Fungi</taxon>
        <taxon>Dikarya</taxon>
        <taxon>Ascomycota</taxon>
        <taxon>Pezizomycotina</taxon>
        <taxon>Dothideomycetes</taxon>
        <taxon>Dothideomycetes incertae sedis</taxon>
        <taxon>Cryomyces</taxon>
    </lineage>
</organism>
<sequence>MTPNPPQPNPSARMPSVPRLPEYSNDIPSISNTGLPEGIDVSHDGDVDSSVPLAKRRILGKRREGDETGKKTDMSAPQLMPATTAAIAAMRPVSPSRSLEPDSRLTSASPGRTSHSIPAPASPTRHFRSPSPRLRSPGSSQIFERNVQESTLSAELSPAIPHHMQTEDQIPAVLEASSLAITDAHLNPDDVEIVQHSAHQPAAVTIAEGAHSSESVPFSSLDDLSAHHEFDDSASNYGALDPTDPRRLSFISFADVVLAENAEGHRDSAHVMSFPSKSPSIHANRSPSPVRSPPATHSPPHSRPTSVRGLEVSSVRAPGSPISSTHSPPIHGELTIETMRQALRKTGSGDLSGARSQPMSAISLEDSAADQHFR</sequence>
<protein>
    <submittedName>
        <fullName evidence="2">Uncharacterized protein</fullName>
    </submittedName>
</protein>
<dbReference type="AlphaFoldDB" id="A0A4V5NBC1"/>
<feature type="region of interest" description="Disordered" evidence="1">
    <location>
        <begin position="1"/>
        <end position="141"/>
    </location>
</feature>
<feature type="compositionally biased region" description="Basic and acidic residues" evidence="1">
    <location>
        <begin position="61"/>
        <end position="73"/>
    </location>
</feature>
<dbReference type="Proteomes" id="UP000308768">
    <property type="component" value="Unassembled WGS sequence"/>
</dbReference>
<feature type="compositionally biased region" description="Low complexity" evidence="1">
    <location>
        <begin position="318"/>
        <end position="332"/>
    </location>
</feature>
<feature type="compositionally biased region" description="Polar residues" evidence="1">
    <location>
        <begin position="275"/>
        <end position="289"/>
    </location>
</feature>
<gene>
    <name evidence="2" type="ORF">B0A49_10593</name>
</gene>
<feature type="compositionally biased region" description="Polar residues" evidence="1">
    <location>
        <begin position="104"/>
        <end position="116"/>
    </location>
</feature>
<proteinExistence type="predicted"/>
<reference evidence="2 3" key="1">
    <citation type="submission" date="2017-03" db="EMBL/GenBank/DDBJ databases">
        <title>Genomes of endolithic fungi from Antarctica.</title>
        <authorList>
            <person name="Coleine C."/>
            <person name="Masonjones S."/>
            <person name="Stajich J.E."/>
        </authorList>
    </citation>
    <scope>NUCLEOTIDE SEQUENCE [LARGE SCALE GENOMIC DNA]</scope>
    <source>
        <strain evidence="2 3">CCFEE 5187</strain>
    </source>
</reference>
<name>A0A4V5NBC1_9PEZI</name>
<dbReference type="PANTHER" id="PTHR42111">
    <property type="entry name" value="YALI0D23727P"/>
    <property type="match status" value="1"/>
</dbReference>
<comment type="caution">
    <text evidence="2">The sequence shown here is derived from an EMBL/GenBank/DDBJ whole genome shotgun (WGS) entry which is preliminary data.</text>
</comment>